<dbReference type="Gene3D" id="1.10.10.10">
    <property type="entry name" value="Winged helix-like DNA-binding domain superfamily/Winged helix DNA-binding domain"/>
    <property type="match status" value="1"/>
</dbReference>
<comment type="similarity">
    <text evidence="1">Belongs to the LysR transcriptional regulatory family.</text>
</comment>
<dbReference type="PANTHER" id="PTHR30346:SF0">
    <property type="entry name" value="HCA OPERON TRANSCRIPTIONAL ACTIVATOR HCAR"/>
    <property type="match status" value="1"/>
</dbReference>
<dbReference type="InterPro" id="IPR036390">
    <property type="entry name" value="WH_DNA-bd_sf"/>
</dbReference>
<name>A0A7Y3T141_9HYPH</name>
<organism evidence="6 7">
    <name type="scientific">Brucella pseudogrignonensis</name>
    <dbReference type="NCBI Taxonomy" id="419475"/>
    <lineage>
        <taxon>Bacteria</taxon>
        <taxon>Pseudomonadati</taxon>
        <taxon>Pseudomonadota</taxon>
        <taxon>Alphaproteobacteria</taxon>
        <taxon>Hyphomicrobiales</taxon>
        <taxon>Brucellaceae</taxon>
        <taxon>Brucella/Ochrobactrum group</taxon>
        <taxon>Brucella</taxon>
    </lineage>
</organism>
<evidence type="ECO:0000256" key="1">
    <source>
        <dbReference type="ARBA" id="ARBA00009437"/>
    </source>
</evidence>
<accession>A0A7Y3T141</accession>
<dbReference type="EMBL" id="PKQI01000001">
    <property type="protein sequence ID" value="NNV19104.1"/>
    <property type="molecule type" value="Genomic_DNA"/>
</dbReference>
<dbReference type="CDD" id="cd08414">
    <property type="entry name" value="PBP2_LTTR_aromatics_like"/>
    <property type="match status" value="1"/>
</dbReference>
<comment type="caution">
    <text evidence="6">The sequence shown here is derived from an EMBL/GenBank/DDBJ whole genome shotgun (WGS) entry which is preliminary data.</text>
</comment>
<evidence type="ECO:0000256" key="3">
    <source>
        <dbReference type="ARBA" id="ARBA00023125"/>
    </source>
</evidence>
<dbReference type="InterPro" id="IPR000847">
    <property type="entry name" value="LysR_HTH_N"/>
</dbReference>
<feature type="domain" description="HTH lysR-type" evidence="5">
    <location>
        <begin position="20"/>
        <end position="77"/>
    </location>
</feature>
<reference evidence="6 7" key="1">
    <citation type="submission" date="2018-11" db="EMBL/GenBank/DDBJ databases">
        <title>Genome sequencing and analysis.</title>
        <authorList>
            <person name="Huang Y.-T."/>
        </authorList>
    </citation>
    <scope>NUCLEOTIDE SEQUENCE [LARGE SCALE GENOMIC DNA]</scope>
    <source>
        <strain evidence="6 7">SHIN</strain>
    </source>
</reference>
<dbReference type="GO" id="GO:0032993">
    <property type="term" value="C:protein-DNA complex"/>
    <property type="evidence" value="ECO:0007669"/>
    <property type="project" value="TreeGrafter"/>
</dbReference>
<dbReference type="Pfam" id="PF00126">
    <property type="entry name" value="HTH_1"/>
    <property type="match status" value="1"/>
</dbReference>
<dbReference type="InterPro" id="IPR036388">
    <property type="entry name" value="WH-like_DNA-bd_sf"/>
</dbReference>
<evidence type="ECO:0000313" key="7">
    <source>
        <dbReference type="Proteomes" id="UP000526233"/>
    </source>
</evidence>
<evidence type="ECO:0000256" key="2">
    <source>
        <dbReference type="ARBA" id="ARBA00023015"/>
    </source>
</evidence>
<gene>
    <name evidence="6" type="ORF">EHE22_01505</name>
</gene>
<dbReference type="Proteomes" id="UP000526233">
    <property type="component" value="Unassembled WGS sequence"/>
</dbReference>
<dbReference type="GO" id="GO:0003677">
    <property type="term" value="F:DNA binding"/>
    <property type="evidence" value="ECO:0007669"/>
    <property type="project" value="UniProtKB-KW"/>
</dbReference>
<sequence>MARGKSRSGRQSQEQAQFKFELRHVRYVLAAAEQQSFRRAARTLSVQASTLSRRIRDMEDEIGVALFLRESSGVKLTVAGEKFVRQARKAFRQLTYAVQDAGDIGRGQSGVVRIGLMSSMASGFISELVDAYSLDHGDVHLEYVEGDTSELVAAIQQHRIDIAFVTGTPLAEGCDCTHLWSEGVYVAMASGHELSARTVIAWGDLQDREFVLSEAQSGGEIYEYLVKHLAELGHSPRIQRHAVYRDTLMQVVAKGGCLTLTSEATTATQFRGVIYRQLVTEKLPFSGVWSPVNDNPAFRRLLSLARTVATRWRSTADALQPFADEQGGSNPIVVDGALQTHDSSQ</sequence>
<evidence type="ECO:0000259" key="5">
    <source>
        <dbReference type="PROSITE" id="PS50931"/>
    </source>
</evidence>
<keyword evidence="3" id="KW-0238">DNA-binding</keyword>
<dbReference type="SUPFAM" id="SSF53850">
    <property type="entry name" value="Periplasmic binding protein-like II"/>
    <property type="match status" value="1"/>
</dbReference>
<dbReference type="Gene3D" id="3.40.190.10">
    <property type="entry name" value="Periplasmic binding protein-like II"/>
    <property type="match status" value="2"/>
</dbReference>
<dbReference type="SUPFAM" id="SSF46785">
    <property type="entry name" value="Winged helix' DNA-binding domain"/>
    <property type="match status" value="1"/>
</dbReference>
<dbReference type="PANTHER" id="PTHR30346">
    <property type="entry name" value="TRANSCRIPTIONAL DUAL REGULATOR HCAR-RELATED"/>
    <property type="match status" value="1"/>
</dbReference>
<dbReference type="InterPro" id="IPR005119">
    <property type="entry name" value="LysR_subst-bd"/>
</dbReference>
<dbReference type="FunFam" id="1.10.10.10:FF:000001">
    <property type="entry name" value="LysR family transcriptional regulator"/>
    <property type="match status" value="1"/>
</dbReference>
<evidence type="ECO:0000313" key="6">
    <source>
        <dbReference type="EMBL" id="NNV19104.1"/>
    </source>
</evidence>
<dbReference type="GO" id="GO:0003700">
    <property type="term" value="F:DNA-binding transcription factor activity"/>
    <property type="evidence" value="ECO:0007669"/>
    <property type="project" value="InterPro"/>
</dbReference>
<dbReference type="RefSeq" id="WP_171379583.1">
    <property type="nucleotide sequence ID" value="NZ_PKQI01000001.1"/>
</dbReference>
<evidence type="ECO:0000256" key="4">
    <source>
        <dbReference type="ARBA" id="ARBA00023163"/>
    </source>
</evidence>
<keyword evidence="2" id="KW-0805">Transcription regulation</keyword>
<dbReference type="Pfam" id="PF03466">
    <property type="entry name" value="LysR_substrate"/>
    <property type="match status" value="1"/>
</dbReference>
<dbReference type="AlphaFoldDB" id="A0A7Y3T141"/>
<proteinExistence type="inferred from homology"/>
<protein>
    <submittedName>
        <fullName evidence="6">LysR family transcriptional regulator</fullName>
    </submittedName>
</protein>
<keyword evidence="4" id="KW-0804">Transcription</keyword>
<dbReference type="PROSITE" id="PS50931">
    <property type="entry name" value="HTH_LYSR"/>
    <property type="match status" value="1"/>
</dbReference>